<organism evidence="4 5">
    <name type="scientific">Bifidobacterium moukalabense DSM 27321</name>
    <dbReference type="NCBI Taxonomy" id="1435051"/>
    <lineage>
        <taxon>Bacteria</taxon>
        <taxon>Bacillati</taxon>
        <taxon>Actinomycetota</taxon>
        <taxon>Actinomycetes</taxon>
        <taxon>Bifidobacteriales</taxon>
        <taxon>Bifidobacteriaceae</taxon>
        <taxon>Bifidobacterium</taxon>
    </lineage>
</organism>
<keyword evidence="4" id="KW-0326">Glycosidase</keyword>
<keyword evidence="4" id="KW-0378">Hydrolase</keyword>
<keyword evidence="2" id="KW-0325">Glycoprotein</keyword>
<dbReference type="STRING" id="1435051.BMOU_2104"/>
<dbReference type="CDD" id="cd11332">
    <property type="entry name" value="AmyAc_OligoGlu_TS"/>
    <property type="match status" value="1"/>
</dbReference>
<evidence type="ECO:0000313" key="4">
    <source>
        <dbReference type="EMBL" id="ETY70436.1"/>
    </source>
</evidence>
<evidence type="ECO:0000256" key="2">
    <source>
        <dbReference type="ARBA" id="ARBA00023180"/>
    </source>
</evidence>
<reference evidence="4 5" key="1">
    <citation type="journal article" date="2014" name="Genome Announc.">
        <title>The Genome Sequence of Bifidobacterium moukalabense DSM 27321 Highlights the Close Phylogenetic Relatedness with the Bifidobacterium dentium Taxon.</title>
        <authorList>
            <person name="Lugli G.A."/>
            <person name="Duranti S."/>
            <person name="Milani C."/>
            <person name="Turroni F."/>
            <person name="Viappiani A."/>
            <person name="Mangifesta M."/>
            <person name="van Sinderen D."/>
            <person name="Ventura M."/>
        </authorList>
    </citation>
    <scope>NUCLEOTIDE SEQUENCE [LARGE SCALE GENOMIC DNA]</scope>
    <source>
        <strain evidence="4 5">DSM 27321</strain>
    </source>
</reference>
<dbReference type="EMBL" id="AZMV01000008">
    <property type="protein sequence ID" value="ETY70436.1"/>
    <property type="molecule type" value="Genomic_DNA"/>
</dbReference>
<dbReference type="InterPro" id="IPR045857">
    <property type="entry name" value="O16G_dom_2"/>
</dbReference>
<dbReference type="PATRIC" id="fig|1435051.3.peg.2092"/>
<feature type="domain" description="Glycosyl hydrolase family 13 catalytic" evidence="3">
    <location>
        <begin position="43"/>
        <end position="448"/>
    </location>
</feature>
<sequence>MAISSSSTIFPANTMGNMAEGVSAGTTIAGTTDDWWRDAVIYQIYPRSFADANGDGDGDLAGVIDRLDYLQGLGVDAIWLSPFYPSPLADGGYDVADYRAIDPRFGTMAQFDELIARAHGRGLRIIIDIVPNHTSDRHAWFQAALAAAPESPERARYVFRRGKGEHGELPPTNWLSNFGGSAWEPCGDGWYYLHTFAKEQPDLNWDNPEVHQEFLDILRFWCDKGVDGFRIDVSHGLAKDLREPLRDRPDPTKMYPQAADGSDPMWDRDAVHDIYREWRKLFGRYHPAKYAVGESWTPFSERVFQYARQDELGAIFDFSLEKAAWNRDEYRATIERTRRYAIMAGTAPTWVLGNHDVPRIASRLGVPSGTDIEAWVTSNGTEPAIEPVVAARRARAAALVMLGLPGTAFVYQGEELGLPEDFDLRSDELQDPIWERTLHTFKGRDGCRVPLPWTDVRDKAFGFNDSGNAWLPQPAWFAGYAVRSQDNDADSSLNLYRKAIALRKRMVERGGDVTLAWLDPGLCGDDGFGWKLPSGMTVLTNFSTTCAIALPEDAHVLLSSCADYGADAAATQVPPESTVWYL</sequence>
<dbReference type="GO" id="GO:0004556">
    <property type="term" value="F:alpha-amylase activity"/>
    <property type="evidence" value="ECO:0007669"/>
    <property type="project" value="TreeGrafter"/>
</dbReference>
<evidence type="ECO:0000259" key="3">
    <source>
        <dbReference type="SMART" id="SM00642"/>
    </source>
</evidence>
<dbReference type="SMART" id="SM00642">
    <property type="entry name" value="Aamy"/>
    <property type="match status" value="1"/>
</dbReference>
<dbReference type="InterPro" id="IPR017853">
    <property type="entry name" value="GH"/>
</dbReference>
<dbReference type="AlphaFoldDB" id="W4N7F1"/>
<dbReference type="InterPro" id="IPR006047">
    <property type="entry name" value="GH13_cat_dom"/>
</dbReference>
<comment type="similarity">
    <text evidence="1">Belongs to the glycosyl hydrolase 13 family.</text>
</comment>
<dbReference type="Proteomes" id="UP000019155">
    <property type="component" value="Unassembled WGS sequence"/>
</dbReference>
<dbReference type="FunFam" id="3.90.400.10:FF:000001">
    <property type="entry name" value="Maltase A3, isoform A"/>
    <property type="match status" value="1"/>
</dbReference>
<name>W4N7F1_9BIFI</name>
<dbReference type="eggNOG" id="COG0366">
    <property type="taxonomic scope" value="Bacteria"/>
</dbReference>
<dbReference type="PANTHER" id="PTHR10357">
    <property type="entry name" value="ALPHA-AMYLASE FAMILY MEMBER"/>
    <property type="match status" value="1"/>
</dbReference>
<keyword evidence="5" id="KW-1185">Reference proteome</keyword>
<dbReference type="SUPFAM" id="SSF51445">
    <property type="entry name" value="(Trans)glycosidases"/>
    <property type="match status" value="1"/>
</dbReference>
<dbReference type="Gene3D" id="3.20.20.80">
    <property type="entry name" value="Glycosidases"/>
    <property type="match status" value="2"/>
</dbReference>
<dbReference type="GO" id="GO:0009313">
    <property type="term" value="P:oligosaccharide catabolic process"/>
    <property type="evidence" value="ECO:0007669"/>
    <property type="project" value="TreeGrafter"/>
</dbReference>
<dbReference type="PANTHER" id="PTHR10357:SF179">
    <property type="entry name" value="NEUTRAL AND BASIC AMINO ACID TRANSPORT PROTEIN RBAT"/>
    <property type="match status" value="1"/>
</dbReference>
<accession>W4N7F1</accession>
<gene>
    <name evidence="4" type="ORF">BMOU_2104</name>
</gene>
<evidence type="ECO:0000313" key="5">
    <source>
        <dbReference type="Proteomes" id="UP000019155"/>
    </source>
</evidence>
<protein>
    <submittedName>
        <fullName evidence="4">Glycosidase</fullName>
    </submittedName>
</protein>
<dbReference type="Pfam" id="PF00128">
    <property type="entry name" value="Alpha-amylase"/>
    <property type="match status" value="1"/>
</dbReference>
<comment type="caution">
    <text evidence="4">The sequence shown here is derived from an EMBL/GenBank/DDBJ whole genome shotgun (WGS) entry which is preliminary data.</text>
</comment>
<dbReference type="Gene3D" id="3.90.400.10">
    <property type="entry name" value="Oligo-1,6-glucosidase, Domain 2"/>
    <property type="match status" value="1"/>
</dbReference>
<proteinExistence type="inferred from homology"/>
<evidence type="ECO:0000256" key="1">
    <source>
        <dbReference type="ARBA" id="ARBA00008061"/>
    </source>
</evidence>